<reference evidence="3" key="2">
    <citation type="submission" date="2014-01" db="EMBL/GenBank/DDBJ databases">
        <authorList>
            <person name="Aslett M."/>
        </authorList>
    </citation>
    <scope>NUCLEOTIDE SEQUENCE [LARGE SCALE GENOMIC DNA]</scope>
    <source>
        <strain evidence="3">DB27</strain>
    </source>
</reference>
<evidence type="ECO:0000313" key="3">
    <source>
        <dbReference type="EMBL" id="CDN39589.1"/>
    </source>
</evidence>
<feature type="domain" description="Transposase InsH N-terminal" evidence="2">
    <location>
        <begin position="31"/>
        <end position="78"/>
    </location>
</feature>
<dbReference type="Pfam" id="PF05598">
    <property type="entry name" value="DUF772"/>
    <property type="match status" value="1"/>
</dbReference>
<dbReference type="Proteomes" id="UP000030682">
    <property type="component" value="Unassembled WGS sequence"/>
</dbReference>
<name>W8YDH5_BACTU</name>
<reference evidence="3" key="1">
    <citation type="submission" date="2014-01" db="EMBL/GenBank/DDBJ databases">
        <title>Draft genome sequence of highly nematicidal Bacillus thuringiensis DB27.</title>
        <authorList>
            <person name="Iatsenko I."/>
            <person name="Pickard D."/>
            <person name="Corton C."/>
            <person name="Dougan G."/>
            <person name="Sommer R.J."/>
        </authorList>
    </citation>
    <scope>NUCLEOTIDE SEQUENCE [LARGE SCALE GENOMIC DNA]</scope>
    <source>
        <strain evidence="3">DB27</strain>
    </source>
</reference>
<feature type="transmembrane region" description="Helical" evidence="1">
    <location>
        <begin position="21"/>
        <end position="42"/>
    </location>
</feature>
<keyword evidence="1" id="KW-1133">Transmembrane helix</keyword>
<dbReference type="EMBL" id="HG810024">
    <property type="protein sequence ID" value="CDN39589.1"/>
    <property type="molecule type" value="Genomic_DNA"/>
</dbReference>
<dbReference type="InterPro" id="IPR008490">
    <property type="entry name" value="Transposase_InsH_N"/>
</dbReference>
<keyword evidence="1" id="KW-0812">Transmembrane</keyword>
<evidence type="ECO:0000259" key="2">
    <source>
        <dbReference type="Pfam" id="PF05598"/>
    </source>
</evidence>
<proteinExistence type="predicted"/>
<protein>
    <recommendedName>
        <fullName evidence="2">Transposase InsH N-terminal domain-containing protein</fullName>
    </recommendedName>
</protein>
<dbReference type="AlphaFoldDB" id="W8YDH5"/>
<dbReference type="HOGENOM" id="CLU_2598857_0_0_9"/>
<accession>W8YDH5</accession>
<organism evidence="3">
    <name type="scientific">Bacillus thuringiensis DB27</name>
    <dbReference type="NCBI Taxonomy" id="1431339"/>
    <lineage>
        <taxon>Bacteria</taxon>
        <taxon>Bacillati</taxon>
        <taxon>Bacillota</taxon>
        <taxon>Bacilli</taxon>
        <taxon>Bacillales</taxon>
        <taxon>Bacillaceae</taxon>
        <taxon>Bacillus</taxon>
        <taxon>Bacillus cereus group</taxon>
    </lineage>
</organism>
<keyword evidence="1" id="KW-0472">Membrane</keyword>
<sequence length="79" mass="9304">MTQQSVLILLKKHCVFITVKIMVILLFILLILFKTMFIGHFYSIHLKRQLEKGIKTNILYRWFLGFSLLDTIPDHSIIG</sequence>
<evidence type="ECO:0000256" key="1">
    <source>
        <dbReference type="SAM" id="Phobius"/>
    </source>
</evidence>
<gene>
    <name evidence="3" type="ORF">BTDB27_p000252</name>
</gene>